<sequence>MAERNVIWSDRKRTLFGLPLSFTKYTLTEDRLFVQTGFFTTVEDEVRLYRILDVKLTRTLGQKIFGVGTIQVCSADKSMADFEIVSVKNAAEVKERLSELVEKNRVEKRVINRESMFDNDGDPDDDDEDLH</sequence>
<dbReference type="EMBL" id="JACOPG010000001">
    <property type="protein sequence ID" value="MBC5685754.1"/>
    <property type="molecule type" value="Genomic_DNA"/>
</dbReference>
<dbReference type="Proteomes" id="UP000643810">
    <property type="component" value="Unassembled WGS sequence"/>
</dbReference>
<comment type="caution">
    <text evidence="3">The sequence shown here is derived from an EMBL/GenBank/DDBJ whole genome shotgun (WGS) entry which is preliminary data.</text>
</comment>
<evidence type="ECO:0000256" key="1">
    <source>
        <dbReference type="SAM" id="MobiDB-lite"/>
    </source>
</evidence>
<dbReference type="RefSeq" id="WP_118280718.1">
    <property type="nucleotide sequence ID" value="NZ_JACOPG010000001.1"/>
</dbReference>
<feature type="domain" description="YdbS-like PH" evidence="2">
    <location>
        <begin position="22"/>
        <end position="96"/>
    </location>
</feature>
<feature type="region of interest" description="Disordered" evidence="1">
    <location>
        <begin position="112"/>
        <end position="131"/>
    </location>
</feature>
<dbReference type="InterPro" id="IPR005182">
    <property type="entry name" value="YdbS-like_PH"/>
</dbReference>
<reference evidence="3 4" key="1">
    <citation type="submission" date="2020-08" db="EMBL/GenBank/DDBJ databases">
        <title>Genome public.</title>
        <authorList>
            <person name="Liu C."/>
            <person name="Sun Q."/>
        </authorList>
    </citation>
    <scope>NUCLEOTIDE SEQUENCE [LARGE SCALE GENOMIC DNA]</scope>
    <source>
        <strain evidence="3 4">NSJ-9</strain>
    </source>
</reference>
<dbReference type="Pfam" id="PF03703">
    <property type="entry name" value="bPH_2"/>
    <property type="match status" value="1"/>
</dbReference>
<name>A0ABR7GE76_9FIRM</name>
<dbReference type="PANTHER" id="PTHR37938">
    <property type="entry name" value="BLL0215 PROTEIN"/>
    <property type="match status" value="1"/>
</dbReference>
<accession>A0ABR7GE76</accession>
<gene>
    <name evidence="3" type="ORF">H8R94_03855</name>
</gene>
<feature type="compositionally biased region" description="Acidic residues" evidence="1">
    <location>
        <begin position="117"/>
        <end position="131"/>
    </location>
</feature>
<dbReference type="PANTHER" id="PTHR37938:SF1">
    <property type="entry name" value="BLL0215 PROTEIN"/>
    <property type="match status" value="1"/>
</dbReference>
<keyword evidence="4" id="KW-1185">Reference proteome</keyword>
<protein>
    <submittedName>
        <fullName evidence="3">PH domain-containing protein</fullName>
    </submittedName>
</protein>
<evidence type="ECO:0000313" key="4">
    <source>
        <dbReference type="Proteomes" id="UP000643810"/>
    </source>
</evidence>
<evidence type="ECO:0000313" key="3">
    <source>
        <dbReference type="EMBL" id="MBC5685754.1"/>
    </source>
</evidence>
<organism evidence="3 4">
    <name type="scientific">Roseburia lenta</name>
    <dbReference type="NCBI Taxonomy" id="2763061"/>
    <lineage>
        <taxon>Bacteria</taxon>
        <taxon>Bacillati</taxon>
        <taxon>Bacillota</taxon>
        <taxon>Clostridia</taxon>
        <taxon>Lachnospirales</taxon>
        <taxon>Lachnospiraceae</taxon>
        <taxon>Roseburia</taxon>
    </lineage>
</organism>
<evidence type="ECO:0000259" key="2">
    <source>
        <dbReference type="Pfam" id="PF03703"/>
    </source>
</evidence>
<proteinExistence type="predicted"/>